<protein>
    <submittedName>
        <fullName evidence="1">Alcohol dehydrogenase [acceptor]</fullName>
        <ecNumber evidence="1">1.1.99.-</ecNumber>
    </submittedName>
</protein>
<reference evidence="1 2" key="1">
    <citation type="submission" date="2018-06" db="EMBL/GenBank/DDBJ databases">
        <authorList>
            <consortium name="Pathogen Informatics"/>
            <person name="Doyle S."/>
        </authorList>
    </citation>
    <scope>NUCLEOTIDE SEQUENCE [LARGE SCALE GENOMIC DNA]</scope>
    <source>
        <strain evidence="1 2">NCTC12000</strain>
    </source>
</reference>
<dbReference type="Gene3D" id="3.50.50.60">
    <property type="entry name" value="FAD/NAD(P)-binding domain"/>
    <property type="match status" value="1"/>
</dbReference>
<dbReference type="AlphaFoldDB" id="A0A378K2P0"/>
<dbReference type="Proteomes" id="UP000254631">
    <property type="component" value="Unassembled WGS sequence"/>
</dbReference>
<keyword evidence="1" id="KW-0560">Oxidoreductase</keyword>
<evidence type="ECO:0000313" key="1">
    <source>
        <dbReference type="EMBL" id="STX78530.1"/>
    </source>
</evidence>
<dbReference type="InterPro" id="IPR036188">
    <property type="entry name" value="FAD/NAD-bd_sf"/>
</dbReference>
<accession>A0A378K2P0</accession>
<gene>
    <name evidence="1" type="primary">alkJ</name>
    <name evidence="1" type="ORF">NCTC12000_00508</name>
</gene>
<dbReference type="RefSeq" id="WP_011945566.1">
    <property type="nucleotide sequence ID" value="NZ_BAZA01000236.1"/>
</dbReference>
<sequence length="47" mass="5184">MEFDYIIVSDGSPGWAFASRLSANPANKLLLLEAGDSVFLEMPIRLQ</sequence>
<dbReference type="EMBL" id="UGOL01000001">
    <property type="protein sequence ID" value="STX78530.1"/>
    <property type="molecule type" value="Genomic_DNA"/>
</dbReference>
<name>A0A378K2P0_LEGPN</name>
<proteinExistence type="predicted"/>
<dbReference type="GO" id="GO:0016491">
    <property type="term" value="F:oxidoreductase activity"/>
    <property type="evidence" value="ECO:0007669"/>
    <property type="project" value="UniProtKB-KW"/>
</dbReference>
<dbReference type="EC" id="1.1.99.-" evidence="1"/>
<evidence type="ECO:0000313" key="2">
    <source>
        <dbReference type="Proteomes" id="UP000254631"/>
    </source>
</evidence>
<organism evidence="1 2">
    <name type="scientific">Legionella pneumophila</name>
    <dbReference type="NCBI Taxonomy" id="446"/>
    <lineage>
        <taxon>Bacteria</taxon>
        <taxon>Pseudomonadati</taxon>
        <taxon>Pseudomonadota</taxon>
        <taxon>Gammaproteobacteria</taxon>
        <taxon>Legionellales</taxon>
        <taxon>Legionellaceae</taxon>
        <taxon>Legionella</taxon>
    </lineage>
</organism>